<dbReference type="RefSeq" id="XP_004366467.1">
    <property type="nucleotide sequence ID" value="XM_004366410.1"/>
</dbReference>
<name>F4Q162_CACFS</name>
<accession>F4Q162</accession>
<organism evidence="2 3">
    <name type="scientific">Cavenderia fasciculata</name>
    <name type="common">Slime mold</name>
    <name type="synonym">Dictyostelium fasciculatum</name>
    <dbReference type="NCBI Taxonomy" id="261658"/>
    <lineage>
        <taxon>Eukaryota</taxon>
        <taxon>Amoebozoa</taxon>
        <taxon>Evosea</taxon>
        <taxon>Eumycetozoa</taxon>
        <taxon>Dictyostelia</taxon>
        <taxon>Acytosteliales</taxon>
        <taxon>Cavenderiaceae</taxon>
        <taxon>Cavenderia</taxon>
    </lineage>
</organism>
<dbReference type="Proteomes" id="UP000007797">
    <property type="component" value="Unassembled WGS sequence"/>
</dbReference>
<feature type="region of interest" description="Disordered" evidence="1">
    <location>
        <begin position="1"/>
        <end position="34"/>
    </location>
</feature>
<dbReference type="KEGG" id="dfa:DFA_04057"/>
<gene>
    <name evidence="2" type="ORF">DFA_04057</name>
</gene>
<evidence type="ECO:0000256" key="1">
    <source>
        <dbReference type="SAM" id="MobiDB-lite"/>
    </source>
</evidence>
<dbReference type="GeneID" id="14870475"/>
<dbReference type="AlphaFoldDB" id="F4Q162"/>
<feature type="compositionally biased region" description="Polar residues" evidence="1">
    <location>
        <begin position="13"/>
        <end position="22"/>
    </location>
</feature>
<dbReference type="EMBL" id="GL883018">
    <property type="protein sequence ID" value="EGG18563.1"/>
    <property type="molecule type" value="Genomic_DNA"/>
</dbReference>
<protein>
    <submittedName>
        <fullName evidence="2">Uncharacterized protein</fullName>
    </submittedName>
</protein>
<evidence type="ECO:0000313" key="2">
    <source>
        <dbReference type="EMBL" id="EGG18563.1"/>
    </source>
</evidence>
<evidence type="ECO:0000313" key="3">
    <source>
        <dbReference type="Proteomes" id="UP000007797"/>
    </source>
</evidence>
<proteinExistence type="predicted"/>
<reference evidence="3" key="1">
    <citation type="journal article" date="2011" name="Genome Res.">
        <title>Phylogeny-wide analysis of social amoeba genomes highlights ancient origins for complex intercellular communication.</title>
        <authorList>
            <person name="Heidel A.J."/>
            <person name="Lawal H.M."/>
            <person name="Felder M."/>
            <person name="Schilde C."/>
            <person name="Helps N.R."/>
            <person name="Tunggal B."/>
            <person name="Rivero F."/>
            <person name="John U."/>
            <person name="Schleicher M."/>
            <person name="Eichinger L."/>
            <person name="Platzer M."/>
            <person name="Noegel A.A."/>
            <person name="Schaap P."/>
            <person name="Gloeckner G."/>
        </authorList>
    </citation>
    <scope>NUCLEOTIDE SEQUENCE [LARGE SCALE GENOMIC DNA]</scope>
    <source>
        <strain evidence="3">SH3</strain>
    </source>
</reference>
<keyword evidence="3" id="KW-1185">Reference proteome</keyword>
<sequence>MSQTPDVPHAPRLQTQLRTSSAGMLMEKRRQEHRHRHSIYSYFIFIWRDLKRRRQQQ</sequence>